<sequence length="602" mass="67242">MTAPFSMDTIEFLQTIGRLERRFDEVTSPTAMQSAYAAYERDGSPTPWDHRLYVLARDIFSCGSWTANLCAAAMSFDSQLGRECRDFLTGCGNTVRKYGISVWLYDLMNDSNLALFASEPSSRMPALIQNLSREQLAQRRAKRGRKRYGNRKQRERAMAEHSLQMHRLAAHTMLRWGADERRSLDIARMLLVYQPIGMCMLREDGDVLRMGAAPDMRYRRVVDHLQDRRAQADVEYELSGAQWLRDYVQAGRAAAPDVRIELCYCDGCAELCYCDRCVGDGRDGRDADAPRHVPRESGGKADDGCVCMGGTVCDVVADRCPLTDLDVDLSGAVNCDGRSRPEFHAAERRYRYDAARLVAAYLDLWDERTVDPGSLLLMLERDRDVPDEPLWRDVAYLRDLAFSLLGEQLAADLVGGFTERDAERFRAGVMRLQQCVDMVWVYGLALMPLVMYMDMEYGAAFAPIAEAVQQADDEKRYSMSPQDMHRLERDIVSLVDDGKESEPTVDLNGKMHLGESMAVVVLSRFPDERIARACALALFHGDEGAYGDALESVIPPPDGGPGDDGPDGGGDGDGPAGDDVLKRLDFAVDFADDLMLAQSTDW</sequence>
<dbReference type="RefSeq" id="WP_152235254.1">
    <property type="nucleotide sequence ID" value="NZ_JBHSKZ010000012.1"/>
</dbReference>
<dbReference type="EMBL" id="WBVT01000037">
    <property type="protein sequence ID" value="KAB7789666.1"/>
    <property type="molecule type" value="Genomic_DNA"/>
</dbReference>
<reference evidence="2 3" key="1">
    <citation type="submission" date="2019-09" db="EMBL/GenBank/DDBJ databases">
        <title>Characterization of the phylogenetic diversity of two novel species belonging to the genus Bifidobacterium: Bifidobacterium cebidarum sp. nov. and Bifidobacterium leontopitheci sp. nov.</title>
        <authorList>
            <person name="Lugli G.A."/>
            <person name="Duranti S."/>
            <person name="Milani C."/>
            <person name="Turroni F."/>
            <person name="Ventura M."/>
        </authorList>
    </citation>
    <scope>NUCLEOTIDE SEQUENCE [LARGE SCALE GENOMIC DNA]</scope>
    <source>
        <strain evidence="2 3">LMG 31471</strain>
    </source>
</reference>
<evidence type="ECO:0000256" key="1">
    <source>
        <dbReference type="SAM" id="MobiDB-lite"/>
    </source>
</evidence>
<accession>A0A6I1GJ66</accession>
<evidence type="ECO:0000313" key="3">
    <source>
        <dbReference type="Proteomes" id="UP000441772"/>
    </source>
</evidence>
<protein>
    <submittedName>
        <fullName evidence="2">Riboflavin deaminase</fullName>
    </submittedName>
</protein>
<comment type="caution">
    <text evidence="2">The sequence shown here is derived from an EMBL/GenBank/DDBJ whole genome shotgun (WGS) entry which is preliminary data.</text>
</comment>
<organism evidence="2 3">
    <name type="scientific">Bifidobacterium leontopitheci</name>
    <dbReference type="NCBI Taxonomy" id="2650774"/>
    <lineage>
        <taxon>Bacteria</taxon>
        <taxon>Bacillati</taxon>
        <taxon>Actinomycetota</taxon>
        <taxon>Actinomycetes</taxon>
        <taxon>Bifidobacteriales</taxon>
        <taxon>Bifidobacteriaceae</taxon>
        <taxon>Bifidobacterium</taxon>
    </lineage>
</organism>
<feature type="compositionally biased region" description="Gly residues" evidence="1">
    <location>
        <begin position="560"/>
        <end position="575"/>
    </location>
</feature>
<evidence type="ECO:0000313" key="2">
    <source>
        <dbReference type="EMBL" id="KAB7789666.1"/>
    </source>
</evidence>
<feature type="region of interest" description="Disordered" evidence="1">
    <location>
        <begin position="553"/>
        <end position="579"/>
    </location>
</feature>
<proteinExistence type="predicted"/>
<name>A0A6I1GJ66_9BIFI</name>
<dbReference type="Proteomes" id="UP000441772">
    <property type="component" value="Unassembled WGS sequence"/>
</dbReference>
<keyword evidence="3" id="KW-1185">Reference proteome</keyword>
<dbReference type="AlphaFoldDB" id="A0A6I1GJ66"/>
<gene>
    <name evidence="2" type="ORF">F7D09_1839</name>
</gene>